<dbReference type="Pfam" id="PF04314">
    <property type="entry name" value="PCuAC"/>
    <property type="match status" value="1"/>
</dbReference>
<evidence type="ECO:0000256" key="2">
    <source>
        <dbReference type="SAM" id="SignalP"/>
    </source>
</evidence>
<keyword evidence="2" id="KW-0732">Signal</keyword>
<dbReference type="InterPro" id="IPR036182">
    <property type="entry name" value="PCuAC_sf"/>
</dbReference>
<gene>
    <name evidence="3" type="ORF">Q8A49_12345</name>
</gene>
<feature type="chain" id="PRO_5047141861" evidence="2">
    <location>
        <begin position="22"/>
        <end position="187"/>
    </location>
</feature>
<dbReference type="PANTHER" id="PTHR36302">
    <property type="entry name" value="BLR7088 PROTEIN"/>
    <property type="match status" value="1"/>
</dbReference>
<dbReference type="EMBL" id="JAUUCC010000027">
    <property type="protein sequence ID" value="MEE2051282.1"/>
    <property type="molecule type" value="Genomic_DNA"/>
</dbReference>
<dbReference type="Gene3D" id="2.60.40.1890">
    <property type="entry name" value="PCu(A)C copper chaperone"/>
    <property type="match status" value="1"/>
</dbReference>
<dbReference type="PROSITE" id="PS51257">
    <property type="entry name" value="PROKAR_LIPOPROTEIN"/>
    <property type="match status" value="1"/>
</dbReference>
<organism evidence="3 4">
    <name type="scientific">Nocardiopsis tropica</name>
    <dbReference type="NCBI Taxonomy" id="109330"/>
    <lineage>
        <taxon>Bacteria</taxon>
        <taxon>Bacillati</taxon>
        <taxon>Actinomycetota</taxon>
        <taxon>Actinomycetes</taxon>
        <taxon>Streptosporangiales</taxon>
        <taxon>Nocardiopsidaceae</taxon>
        <taxon>Nocardiopsis</taxon>
    </lineage>
</organism>
<sequence length="187" mass="18644">MPLPRHGTVPKPRTAATAALAALLLATACGTPDAPADRAGAAPDAEPRGHAAAGDLEVTGAWVPEPANPEIAVLYLEVSNAADEDTAITGVSTGASPDADLCSTETTGSGASRMRVVEEIPVAAGGATALVDGGYHIMVNDLPEPLEEGDEVAVTLTFAEGSELEVTAPVQPMAAGSAPVTDHGGHH</sequence>
<dbReference type="SUPFAM" id="SSF110087">
    <property type="entry name" value="DR1885-like metal-binding protein"/>
    <property type="match status" value="1"/>
</dbReference>
<accession>A0ABU7KRN2</accession>
<reference evidence="3 4" key="1">
    <citation type="submission" date="2023-07" db="EMBL/GenBank/DDBJ databases">
        <authorList>
            <person name="Girao M."/>
            <person name="Carvalho M.F."/>
        </authorList>
    </citation>
    <scope>NUCLEOTIDE SEQUENCE [LARGE SCALE GENOMIC DNA]</scope>
    <source>
        <strain evidence="3 4">66/93</strain>
    </source>
</reference>
<proteinExistence type="predicted"/>
<evidence type="ECO:0000313" key="3">
    <source>
        <dbReference type="EMBL" id="MEE2051282.1"/>
    </source>
</evidence>
<dbReference type="PANTHER" id="PTHR36302:SF1">
    <property type="entry name" value="COPPER CHAPERONE PCU(A)C"/>
    <property type="match status" value="1"/>
</dbReference>
<protein>
    <submittedName>
        <fullName evidence="3">Copper chaperone PCu(A)C</fullName>
    </submittedName>
</protein>
<name>A0ABU7KRN2_9ACTN</name>
<dbReference type="InterPro" id="IPR058248">
    <property type="entry name" value="Lxx211020-like"/>
</dbReference>
<feature type="signal peptide" evidence="2">
    <location>
        <begin position="1"/>
        <end position="21"/>
    </location>
</feature>
<dbReference type="Proteomes" id="UP001348641">
    <property type="component" value="Unassembled WGS sequence"/>
</dbReference>
<evidence type="ECO:0000256" key="1">
    <source>
        <dbReference type="SAM" id="MobiDB-lite"/>
    </source>
</evidence>
<feature type="region of interest" description="Disordered" evidence="1">
    <location>
        <begin position="91"/>
        <end position="110"/>
    </location>
</feature>
<dbReference type="InterPro" id="IPR007410">
    <property type="entry name" value="LpqE-like"/>
</dbReference>
<dbReference type="RefSeq" id="WP_344097165.1">
    <property type="nucleotide sequence ID" value="NZ_BAAAJA010000008.1"/>
</dbReference>
<comment type="caution">
    <text evidence="3">The sequence shown here is derived from an EMBL/GenBank/DDBJ whole genome shotgun (WGS) entry which is preliminary data.</text>
</comment>
<evidence type="ECO:0000313" key="4">
    <source>
        <dbReference type="Proteomes" id="UP001348641"/>
    </source>
</evidence>